<dbReference type="EMBL" id="NQOU01000004">
    <property type="protein sequence ID" value="RII82345.1"/>
    <property type="molecule type" value="Genomic_DNA"/>
</dbReference>
<keyword evidence="4" id="KW-1185">Reference proteome</keyword>
<comment type="caution">
    <text evidence="3">The sequence shown here is derived from an EMBL/GenBank/DDBJ whole genome shotgun (WGS) entry which is preliminary data.</text>
</comment>
<evidence type="ECO:0000259" key="2">
    <source>
        <dbReference type="Pfam" id="PF01494"/>
    </source>
</evidence>
<dbReference type="SUPFAM" id="SSF51905">
    <property type="entry name" value="FAD/NAD(P)-binding domain"/>
    <property type="match status" value="1"/>
</dbReference>
<dbReference type="PRINTS" id="PR00420">
    <property type="entry name" value="RNGMNOXGNASE"/>
</dbReference>
<accession>A0ABX9MTR2</accession>
<dbReference type="InterPro" id="IPR002938">
    <property type="entry name" value="FAD-bd"/>
</dbReference>
<dbReference type="RefSeq" id="WP_119442324.1">
    <property type="nucleotide sequence ID" value="NZ_CP170494.1"/>
</dbReference>
<sequence length="534" mass="59101">MKHYDVIIAGYGPTGATLANLLVARGLQVAVFDKLPDLYPLPRAIGIDHEGLRIMQEVGVADELQDVIAPYRPSEYRGVDGQPILRLDAAPAPHRLGWAPNYVFNQPALERALRNRLSKQDAAHIFLEAEVTDNGQDADSVWVDVKLKDETEVTRFSCAYLIACDGGASPIRKRLGIELEDLGFDEAWLVIDAIVNDEKLAQLPDTQVQYCEPDRPCTFVVGPGNHRRWEVMLLAGEQNSGDYPEEVLWPMLSRWLKPGEGRLWRHAAYRFHGLVARQWRKGRILLAGDAAHMTPPFMAQGMVQGMRDALNLAWKLELVLKKVGSDALLDSYEQERHPHVVATTRAAMELGRIICERDADKARRRDADLRAKQGGVVKTTIRQNMIPGLTSGLIDTTAPGAGTLFPQPHVTVHEPGEPRSGWLDQFVQGSACLLSVGVVSEAESDRLHDLAQRINATLVCIDAEDNRASARSGICVTEEGAVMAPWLESLNCRYVISRPDHYVYGAAPDLAALENLVNRYVRGLDGEGVKRQAN</sequence>
<dbReference type="PANTHER" id="PTHR43476">
    <property type="entry name" value="3-(3-HYDROXY-PHENYL)PROPIONATE/3-HYDROXYCINNAMIC ACID HYDROXYLASE"/>
    <property type="match status" value="1"/>
</dbReference>
<dbReference type="InterPro" id="IPR036188">
    <property type="entry name" value="FAD/NAD-bd_sf"/>
</dbReference>
<gene>
    <name evidence="3" type="ORF">CJO09_10605</name>
</gene>
<dbReference type="Proteomes" id="UP000266483">
    <property type="component" value="Unassembled WGS sequence"/>
</dbReference>
<keyword evidence="1" id="KW-0560">Oxidoreductase</keyword>
<dbReference type="PANTHER" id="PTHR43476:SF3">
    <property type="entry name" value="FAD-BINDING MONOOXYGENASE"/>
    <property type="match status" value="1"/>
</dbReference>
<organism evidence="3 4">
    <name type="scientific">Neopusillimonas maritima</name>
    <dbReference type="NCBI Taxonomy" id="2026239"/>
    <lineage>
        <taxon>Bacteria</taxon>
        <taxon>Pseudomonadati</taxon>
        <taxon>Pseudomonadota</taxon>
        <taxon>Betaproteobacteria</taxon>
        <taxon>Burkholderiales</taxon>
        <taxon>Alcaligenaceae</taxon>
        <taxon>Neopusillimonas</taxon>
    </lineage>
</organism>
<name>A0ABX9MTR2_9BURK</name>
<dbReference type="Pfam" id="PF01494">
    <property type="entry name" value="FAD_binding_3"/>
    <property type="match status" value="1"/>
</dbReference>
<dbReference type="InterPro" id="IPR050631">
    <property type="entry name" value="PheA/TfdB_FAD_monoxygenase"/>
</dbReference>
<evidence type="ECO:0000313" key="4">
    <source>
        <dbReference type="Proteomes" id="UP000266483"/>
    </source>
</evidence>
<protein>
    <recommendedName>
        <fullName evidence="2">FAD-binding domain-containing protein</fullName>
    </recommendedName>
</protein>
<reference evidence="3 4" key="1">
    <citation type="submission" date="2017-08" db="EMBL/GenBank/DDBJ databases">
        <title>Pusillimonas indicus sp. nov., a member of the family Alcaligenaceae isolated from surface seawater.</title>
        <authorList>
            <person name="Li J."/>
        </authorList>
    </citation>
    <scope>NUCLEOTIDE SEQUENCE [LARGE SCALE GENOMIC DNA]</scope>
    <source>
        <strain evidence="3 4">17-4A</strain>
    </source>
</reference>
<feature type="domain" description="FAD-binding" evidence="2">
    <location>
        <begin position="4"/>
        <end position="346"/>
    </location>
</feature>
<evidence type="ECO:0000313" key="3">
    <source>
        <dbReference type="EMBL" id="RII82345.1"/>
    </source>
</evidence>
<evidence type="ECO:0000256" key="1">
    <source>
        <dbReference type="ARBA" id="ARBA00023002"/>
    </source>
</evidence>
<dbReference type="Gene3D" id="3.50.50.60">
    <property type="entry name" value="FAD/NAD(P)-binding domain"/>
    <property type="match status" value="1"/>
</dbReference>
<dbReference type="NCBIfam" id="NF004829">
    <property type="entry name" value="PRK06183.1-3"/>
    <property type="match status" value="1"/>
</dbReference>
<dbReference type="Gene3D" id="3.30.9.10">
    <property type="entry name" value="D-Amino Acid Oxidase, subunit A, domain 2"/>
    <property type="match status" value="1"/>
</dbReference>
<proteinExistence type="predicted"/>